<evidence type="ECO:0000256" key="1">
    <source>
        <dbReference type="SAM" id="SignalP"/>
    </source>
</evidence>
<dbReference type="EMBL" id="JBHUHV010000028">
    <property type="protein sequence ID" value="MFD2067128.1"/>
    <property type="molecule type" value="Genomic_DNA"/>
</dbReference>
<evidence type="ECO:0008006" key="4">
    <source>
        <dbReference type="Google" id="ProtNLM"/>
    </source>
</evidence>
<dbReference type="PROSITE" id="PS51257">
    <property type="entry name" value="PROKAR_LIPOPROTEIN"/>
    <property type="match status" value="1"/>
</dbReference>
<organism evidence="2 3">
    <name type="scientific">Pontibacter silvestris</name>
    <dbReference type="NCBI Taxonomy" id="2305183"/>
    <lineage>
        <taxon>Bacteria</taxon>
        <taxon>Pseudomonadati</taxon>
        <taxon>Bacteroidota</taxon>
        <taxon>Cytophagia</taxon>
        <taxon>Cytophagales</taxon>
        <taxon>Hymenobacteraceae</taxon>
        <taxon>Pontibacter</taxon>
    </lineage>
</organism>
<keyword evidence="3" id="KW-1185">Reference proteome</keyword>
<evidence type="ECO:0000313" key="3">
    <source>
        <dbReference type="Proteomes" id="UP001597369"/>
    </source>
</evidence>
<feature type="chain" id="PRO_5045182898" description="PKD domain-containing protein" evidence="1">
    <location>
        <begin position="22"/>
        <end position="476"/>
    </location>
</feature>
<evidence type="ECO:0000313" key="2">
    <source>
        <dbReference type="EMBL" id="MFD2067128.1"/>
    </source>
</evidence>
<accession>A0ABW4WWM2</accession>
<gene>
    <name evidence="2" type="ORF">ACFSKU_09565</name>
</gene>
<name>A0ABW4WWM2_9BACT</name>
<comment type="caution">
    <text evidence="2">The sequence shown here is derived from an EMBL/GenBank/DDBJ whole genome shotgun (WGS) entry which is preliminary data.</text>
</comment>
<keyword evidence="1" id="KW-0732">Signal</keyword>
<feature type="signal peptide" evidence="1">
    <location>
        <begin position="1"/>
        <end position="21"/>
    </location>
</feature>
<sequence length="476" mass="52431">MKNFKLLFYLLLAPVLFMASCQDDDYELGRMLDRSEIHYKVVQDYETDPGGNTVIMINETPGTVSMWDYGTGRSTRTIDTVHFAFQGEYVIKFSAMTAGGVVEMDPVTIQVTEDNLNYVNDPLWIALTGGPGNEKDWVLDTEGKYFSGPISFYGVDNGWLAGGESWADGAEETGCYGSDCWTWAPGLSDIYPNIMAEGDYGVMTFNLIGGPNFSATKPMEGGITQTGTYSLNVNEKTLTINDASILRGYKPSKNGISGISDWTNYTVLALDENILRLGVIRDKDVDGEGPAMLVYNFISKEYSDNWVPSGPAPDDEGFDPEFAPGELLTMLAGGPSSGRVWQLDAAGNPVDWIAGGNGWTTSSDDSRDWGWNDSWDEVAESSWIRFDRFGGTQNYTRSQNGVTTTGTFTINEEENTIVLGGNNTLIQNQNSSLSPTTSTIKVVKAFPGEYENKGIWFGTSYDEAKDEWFAFHYIIP</sequence>
<protein>
    <recommendedName>
        <fullName evidence="4">PKD domain-containing protein</fullName>
    </recommendedName>
</protein>
<proteinExistence type="predicted"/>
<dbReference type="RefSeq" id="WP_229961748.1">
    <property type="nucleotide sequence ID" value="NZ_JAJJWI010000015.1"/>
</dbReference>
<reference evidence="3" key="1">
    <citation type="journal article" date="2019" name="Int. J. Syst. Evol. Microbiol.">
        <title>The Global Catalogue of Microorganisms (GCM) 10K type strain sequencing project: providing services to taxonomists for standard genome sequencing and annotation.</title>
        <authorList>
            <consortium name="The Broad Institute Genomics Platform"/>
            <consortium name="The Broad Institute Genome Sequencing Center for Infectious Disease"/>
            <person name="Wu L."/>
            <person name="Ma J."/>
        </authorList>
    </citation>
    <scope>NUCLEOTIDE SEQUENCE [LARGE SCALE GENOMIC DNA]</scope>
    <source>
        <strain evidence="3">JCM 16545</strain>
    </source>
</reference>
<dbReference type="Proteomes" id="UP001597369">
    <property type="component" value="Unassembled WGS sequence"/>
</dbReference>